<evidence type="ECO:0000313" key="2">
    <source>
        <dbReference type="Proteomes" id="UP000549250"/>
    </source>
</evidence>
<dbReference type="EMBL" id="JACHXI010000030">
    <property type="protein sequence ID" value="MBB3105247.1"/>
    <property type="molecule type" value="Genomic_DNA"/>
</dbReference>
<evidence type="ECO:0000313" key="1">
    <source>
        <dbReference type="EMBL" id="MBB3105247.1"/>
    </source>
</evidence>
<comment type="caution">
    <text evidence="1">The sequence shown here is derived from an EMBL/GenBank/DDBJ whole genome shotgun (WGS) entry which is preliminary data.</text>
</comment>
<dbReference type="RefSeq" id="WP_183168113.1">
    <property type="nucleotide sequence ID" value="NZ_JACHXI010000030.1"/>
</dbReference>
<keyword evidence="2" id="KW-1185">Reference proteome</keyword>
<dbReference type="AlphaFoldDB" id="A0A839T6W4"/>
<name>A0A839T6W4_AZOMA</name>
<accession>A0A839T6W4</accession>
<organism evidence="1 2">
    <name type="scientific">Azomonas macrocytogenes</name>
    <name type="common">Azotobacter macrocytogenes</name>
    <dbReference type="NCBI Taxonomy" id="69962"/>
    <lineage>
        <taxon>Bacteria</taxon>
        <taxon>Pseudomonadati</taxon>
        <taxon>Pseudomonadota</taxon>
        <taxon>Gammaproteobacteria</taxon>
        <taxon>Pseudomonadales</taxon>
        <taxon>Pseudomonadaceae</taxon>
        <taxon>Azomonas</taxon>
    </lineage>
</organism>
<protein>
    <submittedName>
        <fullName evidence="1">Uncharacterized protein</fullName>
    </submittedName>
</protein>
<reference evidence="1 2" key="1">
    <citation type="submission" date="2020-08" db="EMBL/GenBank/DDBJ databases">
        <title>Genomic Encyclopedia of Type Strains, Phase III (KMG-III): the genomes of soil and plant-associated and newly described type strains.</title>
        <authorList>
            <person name="Whitman W."/>
        </authorList>
    </citation>
    <scope>NUCLEOTIDE SEQUENCE [LARGE SCALE GENOMIC DNA]</scope>
    <source>
        <strain evidence="1 2">CECT 4462</strain>
    </source>
</reference>
<proteinExistence type="predicted"/>
<sequence length="241" mass="26941">MMTLTTTPQLLSPDTVRVFWDVGLKRNGILDLTLGLNTQESELVAELCAMRYLLLERQVFNRKPSSGKGIKLRVSTGAIRKLMLGKSTKREALPYAQFLGSCMAGAEFEVQRNMDFKASADDPQANIESLYIDPAVYGTPHLAFDTPAIGQIFVTVHAVQQYVERNISGELTRPLSSLVRRLQHPGLCLRPIPEKVLRHKAHKYGSSSNIEAWGHTTSCFTYLFLVDGAKRTLVTVFRRMG</sequence>
<gene>
    <name evidence="1" type="ORF">FHR87_003682</name>
</gene>
<dbReference type="Proteomes" id="UP000549250">
    <property type="component" value="Unassembled WGS sequence"/>
</dbReference>